<dbReference type="InterPro" id="IPR036625">
    <property type="entry name" value="E3-bd_dom_sf"/>
</dbReference>
<dbReference type="SUPFAM" id="SSF47005">
    <property type="entry name" value="Peripheral subunit-binding domain of 2-oxo acid dehydrogenase complex"/>
    <property type="match status" value="1"/>
</dbReference>
<evidence type="ECO:0000313" key="10">
    <source>
        <dbReference type="EMBL" id="EAR60412.1"/>
    </source>
</evidence>
<dbReference type="PROSITE" id="PS50968">
    <property type="entry name" value="BIOTINYL_LIPOYL"/>
    <property type="match status" value="1"/>
</dbReference>
<accession>A0A7U8GRP6</accession>
<evidence type="ECO:0000256" key="6">
    <source>
        <dbReference type="ARBA" id="ARBA00023315"/>
    </source>
</evidence>
<dbReference type="EC" id="2.3.1.-" evidence="7"/>
<evidence type="ECO:0000256" key="7">
    <source>
        <dbReference type="RuleBase" id="RU003423"/>
    </source>
</evidence>
<comment type="cofactor">
    <cofactor evidence="1 7">
        <name>(R)-lipoate</name>
        <dbReference type="ChEBI" id="CHEBI:83088"/>
    </cofactor>
</comment>
<evidence type="ECO:0000256" key="3">
    <source>
        <dbReference type="ARBA" id="ARBA00011484"/>
    </source>
</evidence>
<keyword evidence="6 7" id="KW-0012">Acyltransferase</keyword>
<dbReference type="InterPro" id="IPR023213">
    <property type="entry name" value="CAT-like_dom_sf"/>
</dbReference>
<evidence type="ECO:0000313" key="11">
    <source>
        <dbReference type="Proteomes" id="UP000002171"/>
    </source>
</evidence>
<dbReference type="Pfam" id="PF00364">
    <property type="entry name" value="Biotin_lipoyl"/>
    <property type="match status" value="1"/>
</dbReference>
<dbReference type="InterPro" id="IPR004167">
    <property type="entry name" value="PSBD"/>
</dbReference>
<dbReference type="InterPro" id="IPR000089">
    <property type="entry name" value="Biotin_lipoyl"/>
</dbReference>
<dbReference type="EMBL" id="AAOW01000018">
    <property type="protein sequence ID" value="EAR60412.1"/>
    <property type="molecule type" value="Genomic_DNA"/>
</dbReference>
<comment type="caution">
    <text evidence="10">The sequence shown here is derived from an EMBL/GenBank/DDBJ whole genome shotgun (WGS) entry which is preliminary data.</text>
</comment>
<dbReference type="PROSITE" id="PS00189">
    <property type="entry name" value="LIPOYL"/>
    <property type="match status" value="1"/>
</dbReference>
<sequence>MKYFKLPDLGEGLPEAEILEWHVQEGDKVQTDQIVVSVETAKAIIEVPSPQSGVIAHLFGQAGDTIHTGEPLLEFSGEDEEDTGTVVGKIPVASQQTQSGDDFIIGSPTSGTVSESVKATPAVRALAKRLNIDLAQVRGSGRNGSVTPADIEKASKMDQLHGKAEPLRGVRKQMALAMSRSHAEVVPVTINEDANIHAWPKGTDITLRLIHAIAYACAKEPAFNAWFDGQSLSRRIHQKIDLGVAVDTEQGLFVPVLRDIGSRDLTDIRSGLDNLRNDVKARTIPPQELQGATITLSNFGTIAGRYANPIVVPPQVAIIGAGVIREKILAIDNEMKIQKILPLSLTFDHRALTGGEAARFLQALLTDLSLSEV</sequence>
<dbReference type="PROSITE" id="PS51826">
    <property type="entry name" value="PSBD"/>
    <property type="match status" value="1"/>
</dbReference>
<dbReference type="InterPro" id="IPR011053">
    <property type="entry name" value="Single_hybrid_motif"/>
</dbReference>
<keyword evidence="5 7" id="KW-0450">Lipoyl</keyword>
<dbReference type="SUPFAM" id="SSF51230">
    <property type="entry name" value="Single hybrid motif"/>
    <property type="match status" value="1"/>
</dbReference>
<dbReference type="Gene3D" id="4.10.320.10">
    <property type="entry name" value="E3-binding domain"/>
    <property type="match status" value="1"/>
</dbReference>
<dbReference type="Gene3D" id="3.30.559.10">
    <property type="entry name" value="Chloramphenicol acetyltransferase-like domain"/>
    <property type="match status" value="1"/>
</dbReference>
<dbReference type="SUPFAM" id="SSF52777">
    <property type="entry name" value="CoA-dependent acyltransferases"/>
    <property type="match status" value="1"/>
</dbReference>
<proteinExistence type="inferred from homology"/>
<feature type="domain" description="Lipoyl-binding" evidence="8">
    <location>
        <begin position="1"/>
        <end position="76"/>
    </location>
</feature>
<dbReference type="OrthoDB" id="9805770at2"/>
<dbReference type="PANTHER" id="PTHR43178">
    <property type="entry name" value="DIHYDROLIPOAMIDE ACETYLTRANSFERASE COMPONENT OF PYRUVATE DEHYDROGENASE COMPLEX"/>
    <property type="match status" value="1"/>
</dbReference>
<dbReference type="InterPro" id="IPR003016">
    <property type="entry name" value="2-oxoA_DH_lipoyl-BS"/>
</dbReference>
<dbReference type="InterPro" id="IPR050743">
    <property type="entry name" value="2-oxoacid_DH_E2_comp"/>
</dbReference>
<reference evidence="10 11" key="1">
    <citation type="submission" date="2006-02" db="EMBL/GenBank/DDBJ databases">
        <authorList>
            <person name="Pinhassi J."/>
            <person name="Pedros-Alio C."/>
            <person name="Ferriera S."/>
            <person name="Johnson J."/>
            <person name="Kravitz S."/>
            <person name="Halpern A."/>
            <person name="Remington K."/>
            <person name="Beeson K."/>
            <person name="Tran B."/>
            <person name="Rogers Y.-H."/>
            <person name="Friedman R."/>
            <person name="Venter J.C."/>
        </authorList>
    </citation>
    <scope>NUCLEOTIDE SEQUENCE [LARGE SCALE GENOMIC DNA]</scope>
    <source>
        <strain evidence="10 11">MED92</strain>
    </source>
</reference>
<dbReference type="RefSeq" id="WP_007022211.1">
    <property type="nucleotide sequence ID" value="NZ_CH724127.1"/>
</dbReference>
<protein>
    <recommendedName>
        <fullName evidence="7">Dihydrolipoamide acetyltransferase component of pyruvate dehydrogenase complex</fullName>
        <ecNumber evidence="7">2.3.1.-</ecNumber>
    </recommendedName>
</protein>
<keyword evidence="11" id="KW-1185">Reference proteome</keyword>
<dbReference type="GO" id="GO:0016407">
    <property type="term" value="F:acetyltransferase activity"/>
    <property type="evidence" value="ECO:0007669"/>
    <property type="project" value="TreeGrafter"/>
</dbReference>
<evidence type="ECO:0000259" key="9">
    <source>
        <dbReference type="PROSITE" id="PS51826"/>
    </source>
</evidence>
<dbReference type="Pfam" id="PF00198">
    <property type="entry name" value="2-oxoacid_dh"/>
    <property type="match status" value="1"/>
</dbReference>
<name>A0A7U8GRP6_NEPCE</name>
<evidence type="ECO:0000256" key="1">
    <source>
        <dbReference type="ARBA" id="ARBA00001938"/>
    </source>
</evidence>
<comment type="subunit">
    <text evidence="3">Forms a 24-polypeptide structural core with octahedral symmetry.</text>
</comment>
<dbReference type="GO" id="GO:0031405">
    <property type="term" value="F:lipoic acid binding"/>
    <property type="evidence" value="ECO:0007669"/>
    <property type="project" value="TreeGrafter"/>
</dbReference>
<gene>
    <name evidence="10" type="ORF">MED92_01069</name>
</gene>
<organism evidence="10 11">
    <name type="scientific">Neptuniibacter caesariensis</name>
    <dbReference type="NCBI Taxonomy" id="207954"/>
    <lineage>
        <taxon>Bacteria</taxon>
        <taxon>Pseudomonadati</taxon>
        <taxon>Pseudomonadota</taxon>
        <taxon>Gammaproteobacteria</taxon>
        <taxon>Oceanospirillales</taxon>
        <taxon>Oceanospirillaceae</taxon>
        <taxon>Neptuniibacter</taxon>
    </lineage>
</organism>
<dbReference type="Proteomes" id="UP000002171">
    <property type="component" value="Unassembled WGS sequence"/>
</dbReference>
<keyword evidence="4 7" id="KW-0808">Transferase</keyword>
<feature type="domain" description="Peripheral subunit-binding (PSBD)" evidence="9">
    <location>
        <begin position="118"/>
        <end position="155"/>
    </location>
</feature>
<dbReference type="PANTHER" id="PTHR43178:SF12">
    <property type="entry name" value="DIHYDROLIPOAMIDE ACETYLTRANSFERASE COMPONENT OF PYRUVATE DEHYDROGENASE COMPLEX"/>
    <property type="match status" value="1"/>
</dbReference>
<dbReference type="GO" id="GO:0005737">
    <property type="term" value="C:cytoplasm"/>
    <property type="evidence" value="ECO:0007669"/>
    <property type="project" value="TreeGrafter"/>
</dbReference>
<evidence type="ECO:0000256" key="2">
    <source>
        <dbReference type="ARBA" id="ARBA00007317"/>
    </source>
</evidence>
<evidence type="ECO:0000259" key="8">
    <source>
        <dbReference type="PROSITE" id="PS50968"/>
    </source>
</evidence>
<dbReference type="Pfam" id="PF02817">
    <property type="entry name" value="E3_binding"/>
    <property type="match status" value="1"/>
</dbReference>
<evidence type="ECO:0000256" key="5">
    <source>
        <dbReference type="ARBA" id="ARBA00022823"/>
    </source>
</evidence>
<dbReference type="AlphaFoldDB" id="A0A7U8GRP6"/>
<comment type="similarity">
    <text evidence="2 7">Belongs to the 2-oxoacid dehydrogenase family.</text>
</comment>
<dbReference type="Gene3D" id="2.40.50.100">
    <property type="match status" value="1"/>
</dbReference>
<dbReference type="CDD" id="cd06849">
    <property type="entry name" value="lipoyl_domain"/>
    <property type="match status" value="1"/>
</dbReference>
<dbReference type="InterPro" id="IPR001078">
    <property type="entry name" value="2-oxoacid_DH_actylTfrase"/>
</dbReference>
<evidence type="ECO:0000256" key="4">
    <source>
        <dbReference type="ARBA" id="ARBA00022679"/>
    </source>
</evidence>